<dbReference type="InterPro" id="IPR053876">
    <property type="entry name" value="Phage_int_M"/>
</dbReference>
<dbReference type="InterPro" id="IPR002104">
    <property type="entry name" value="Integrase_catalytic"/>
</dbReference>
<evidence type="ECO:0000313" key="7">
    <source>
        <dbReference type="Proteomes" id="UP000319255"/>
    </source>
</evidence>
<dbReference type="EMBL" id="VFRP01000029">
    <property type="protein sequence ID" value="TPE47554.1"/>
    <property type="molecule type" value="Genomic_DNA"/>
</dbReference>
<dbReference type="GO" id="GO:0006310">
    <property type="term" value="P:DNA recombination"/>
    <property type="evidence" value="ECO:0007669"/>
    <property type="project" value="UniProtKB-KW"/>
</dbReference>
<dbReference type="Gene3D" id="1.10.443.10">
    <property type="entry name" value="Intergrase catalytic core"/>
    <property type="match status" value="1"/>
</dbReference>
<keyword evidence="7" id="KW-1185">Reference proteome</keyword>
<comment type="caution">
    <text evidence="6">The sequence shown here is derived from an EMBL/GenBank/DDBJ whole genome shotgun (WGS) entry which is preliminary data.</text>
</comment>
<comment type="similarity">
    <text evidence="1">Belongs to the 'phage' integrase family.</text>
</comment>
<dbReference type="SUPFAM" id="SSF56349">
    <property type="entry name" value="DNA breaking-rejoining enzymes"/>
    <property type="match status" value="1"/>
</dbReference>
<dbReference type="InterPro" id="IPR011010">
    <property type="entry name" value="DNA_brk_join_enz"/>
</dbReference>
<evidence type="ECO:0000256" key="3">
    <source>
        <dbReference type="ARBA" id="ARBA00023125"/>
    </source>
</evidence>
<dbReference type="Gene3D" id="1.10.150.130">
    <property type="match status" value="1"/>
</dbReference>
<dbReference type="PROSITE" id="PS51898">
    <property type="entry name" value="TYR_RECOMBINASE"/>
    <property type="match status" value="1"/>
</dbReference>
<proteinExistence type="inferred from homology"/>
<sequence length="363" mass="40768">MDAAVRGLGVRIRTNGRASYYLRTTDSRSKNVKLLLGETSNIRLEEVRKLAGIKLKELRESTEGTREATRKAQSMTFGKLAEEYLLGIEDRGRTATYLTDTRRMLEIYALPKLGSMPLLDIDGPALERVVRDLRRTGKIYQANRLRQALIGCWRLATRRGYLLSSAIAENIERSTEQPRKRVLSEAEVERLWYVIENSPTPGHQAARLILLTTSRRSEVLGARIEDFDLDRGVWIKTRTKTGRVAEVALSREARELVEKVAKGRTEGWLFPSTGKTGHLVEIKKAWNTALKLAEVPSATLHDLRRTAATRMLERGASVAAVMQAGNWSSPSVLLRNYAHVSVEVQREAAENIVPKRTPKVAEG</sequence>
<keyword evidence="3" id="KW-0238">DNA-binding</keyword>
<evidence type="ECO:0000256" key="1">
    <source>
        <dbReference type="ARBA" id="ARBA00008857"/>
    </source>
</evidence>
<dbReference type="AlphaFoldDB" id="A0A501WHG1"/>
<dbReference type="Pfam" id="PF22022">
    <property type="entry name" value="Phage_int_M"/>
    <property type="match status" value="1"/>
</dbReference>
<protein>
    <recommendedName>
        <fullName evidence="5">Tyr recombinase domain-containing protein</fullName>
    </recommendedName>
</protein>
<dbReference type="PANTHER" id="PTHR30629:SF2">
    <property type="entry name" value="PROPHAGE INTEGRASE INTS-RELATED"/>
    <property type="match status" value="1"/>
</dbReference>
<keyword evidence="2" id="KW-0229">DNA integration</keyword>
<dbReference type="InterPro" id="IPR050808">
    <property type="entry name" value="Phage_Integrase"/>
</dbReference>
<dbReference type="GO" id="GO:0015074">
    <property type="term" value="P:DNA integration"/>
    <property type="evidence" value="ECO:0007669"/>
    <property type="project" value="UniProtKB-KW"/>
</dbReference>
<evidence type="ECO:0000256" key="4">
    <source>
        <dbReference type="ARBA" id="ARBA00023172"/>
    </source>
</evidence>
<evidence type="ECO:0000256" key="2">
    <source>
        <dbReference type="ARBA" id="ARBA00022908"/>
    </source>
</evidence>
<keyword evidence="4" id="KW-0233">DNA recombination</keyword>
<dbReference type="InterPro" id="IPR010998">
    <property type="entry name" value="Integrase_recombinase_N"/>
</dbReference>
<organism evidence="6 7">
    <name type="scientific">Amaricoccus solimangrovi</name>
    <dbReference type="NCBI Taxonomy" id="2589815"/>
    <lineage>
        <taxon>Bacteria</taxon>
        <taxon>Pseudomonadati</taxon>
        <taxon>Pseudomonadota</taxon>
        <taxon>Alphaproteobacteria</taxon>
        <taxon>Rhodobacterales</taxon>
        <taxon>Paracoccaceae</taxon>
        <taxon>Amaricoccus</taxon>
    </lineage>
</organism>
<evidence type="ECO:0000259" key="5">
    <source>
        <dbReference type="PROSITE" id="PS51898"/>
    </source>
</evidence>
<name>A0A501WHG1_9RHOB</name>
<dbReference type="GO" id="GO:0003677">
    <property type="term" value="F:DNA binding"/>
    <property type="evidence" value="ECO:0007669"/>
    <property type="project" value="UniProtKB-KW"/>
</dbReference>
<dbReference type="Proteomes" id="UP000319255">
    <property type="component" value="Unassembled WGS sequence"/>
</dbReference>
<evidence type="ECO:0000313" key="6">
    <source>
        <dbReference type="EMBL" id="TPE47554.1"/>
    </source>
</evidence>
<dbReference type="CDD" id="cd00796">
    <property type="entry name" value="INT_Rci_Hp1_C"/>
    <property type="match status" value="1"/>
</dbReference>
<feature type="domain" description="Tyr recombinase" evidence="5">
    <location>
        <begin position="178"/>
        <end position="350"/>
    </location>
</feature>
<dbReference type="PANTHER" id="PTHR30629">
    <property type="entry name" value="PROPHAGE INTEGRASE"/>
    <property type="match status" value="1"/>
</dbReference>
<dbReference type="InterPro" id="IPR013762">
    <property type="entry name" value="Integrase-like_cat_sf"/>
</dbReference>
<reference evidence="6 7" key="1">
    <citation type="submission" date="2019-06" db="EMBL/GenBank/DDBJ databases">
        <title>A novel bacterium of genus Amaricoccus, isolated from marine sediment.</title>
        <authorList>
            <person name="Huang H."/>
            <person name="Mo K."/>
            <person name="Hu Y."/>
        </authorList>
    </citation>
    <scope>NUCLEOTIDE SEQUENCE [LARGE SCALE GENOMIC DNA]</scope>
    <source>
        <strain evidence="6 7">HB172011</strain>
    </source>
</reference>
<gene>
    <name evidence="6" type="ORF">FJM51_19665</name>
</gene>
<accession>A0A501WHG1</accession>
<dbReference type="Pfam" id="PF00589">
    <property type="entry name" value="Phage_integrase"/>
    <property type="match status" value="1"/>
</dbReference>